<dbReference type="EMBL" id="SMLD01000015">
    <property type="protein sequence ID" value="TDE57237.1"/>
    <property type="molecule type" value="Genomic_DNA"/>
</dbReference>
<reference evidence="2 3" key="1">
    <citation type="submission" date="2019-03" db="EMBL/GenBank/DDBJ databases">
        <title>Draft genome sequences of novel Actinobacteria.</title>
        <authorList>
            <person name="Sahin N."/>
            <person name="Ay H."/>
            <person name="Saygin H."/>
        </authorList>
    </citation>
    <scope>NUCLEOTIDE SEQUENCE [LARGE SCALE GENOMIC DNA]</scope>
    <source>
        <strain evidence="2 3">6K102</strain>
    </source>
</reference>
<keyword evidence="1" id="KW-0812">Transmembrane</keyword>
<dbReference type="Proteomes" id="UP000295136">
    <property type="component" value="Unassembled WGS sequence"/>
</dbReference>
<accession>A0A4R5FTW9</accession>
<dbReference type="AlphaFoldDB" id="A0A4R5FTW9"/>
<comment type="caution">
    <text evidence="2">The sequence shown here is derived from an EMBL/GenBank/DDBJ whole genome shotgun (WGS) entry which is preliminary data.</text>
</comment>
<sequence length="194" mass="20743">MIVRAAYVTAPLLVLAYGVIRIIDGFDGSRGPGPAWTIGHLAFLAALALFIVIFRDMWRILGRTRLATAHLVVGIAGIACAATQFVIDIAIGFMAADHAAMGPLFEQVQAVPGAQLVIYDAGPFLFYVAQLALVVHLATRGHVTLWTPALVAVDLALPLVDKDLMSVGAFFLLVSFWPLARRSTPAARPTLVRA</sequence>
<keyword evidence="1" id="KW-1133">Transmembrane helix</keyword>
<keyword evidence="3" id="KW-1185">Reference proteome</keyword>
<evidence type="ECO:0000313" key="2">
    <source>
        <dbReference type="EMBL" id="TDE57237.1"/>
    </source>
</evidence>
<evidence type="ECO:0008006" key="4">
    <source>
        <dbReference type="Google" id="ProtNLM"/>
    </source>
</evidence>
<feature type="transmembrane region" description="Helical" evidence="1">
    <location>
        <begin position="5"/>
        <end position="23"/>
    </location>
</feature>
<gene>
    <name evidence="2" type="ORF">E1295_08565</name>
</gene>
<keyword evidence="1" id="KW-0472">Membrane</keyword>
<feature type="transmembrane region" description="Helical" evidence="1">
    <location>
        <begin position="66"/>
        <end position="96"/>
    </location>
</feature>
<name>A0A4R5FTW9_9ACTN</name>
<feature type="transmembrane region" description="Helical" evidence="1">
    <location>
        <begin position="35"/>
        <end position="54"/>
    </location>
</feature>
<feature type="transmembrane region" description="Helical" evidence="1">
    <location>
        <begin position="116"/>
        <end position="135"/>
    </location>
</feature>
<evidence type="ECO:0000313" key="3">
    <source>
        <dbReference type="Proteomes" id="UP000295136"/>
    </source>
</evidence>
<evidence type="ECO:0000256" key="1">
    <source>
        <dbReference type="SAM" id="Phobius"/>
    </source>
</evidence>
<proteinExistence type="predicted"/>
<organism evidence="2 3">
    <name type="scientific">Nonomuraea mesophila</name>
    <dbReference type="NCBI Taxonomy" id="2530382"/>
    <lineage>
        <taxon>Bacteria</taxon>
        <taxon>Bacillati</taxon>
        <taxon>Actinomycetota</taxon>
        <taxon>Actinomycetes</taxon>
        <taxon>Streptosporangiales</taxon>
        <taxon>Streptosporangiaceae</taxon>
        <taxon>Nonomuraea</taxon>
    </lineage>
</organism>
<protein>
    <recommendedName>
        <fullName evidence="4">DUF4386 domain-containing protein</fullName>
    </recommendedName>
</protein>